<protein>
    <recommendedName>
        <fullName evidence="3">Leucine rich repeat variant domain-containing protein</fullName>
    </recommendedName>
</protein>
<feature type="compositionally biased region" description="Pro residues" evidence="1">
    <location>
        <begin position="110"/>
        <end position="129"/>
    </location>
</feature>
<evidence type="ECO:0000259" key="3">
    <source>
        <dbReference type="Pfam" id="PF25591"/>
    </source>
</evidence>
<keyword evidence="2" id="KW-0812">Transmembrane</keyword>
<gene>
    <name evidence="4" type="ORF">GCM10023169_27540</name>
</gene>
<sequence>MSTPEQFSAFHASNPGTAPEVLGQIAQQRPDLRALVAANPSTPDSVAQWLSGLGDVAINAALRRRSARSYPANPAEPFAARAEDPGAGPAHSWAQTPGSALPNPYGQQPQPQPPGYGQPNPYGPPPQQPQQPDQLYGQPNPYGPTGYGPTAPWDPGPVKRSPVKWIVGGAAVVVVVIGAIVLGNLISGLNGQDGYGDDAQLDVLWDACEEGEAVACDDLYKQAPEGSEYKQFGADCGGRFPGTDDWCEDIM</sequence>
<evidence type="ECO:0000256" key="1">
    <source>
        <dbReference type="SAM" id="MobiDB-lite"/>
    </source>
</evidence>
<reference evidence="5" key="1">
    <citation type="journal article" date="2019" name="Int. J. Syst. Evol. Microbiol.">
        <title>The Global Catalogue of Microorganisms (GCM) 10K type strain sequencing project: providing services to taxonomists for standard genome sequencing and annotation.</title>
        <authorList>
            <consortium name="The Broad Institute Genomics Platform"/>
            <consortium name="The Broad Institute Genome Sequencing Center for Infectious Disease"/>
            <person name="Wu L."/>
            <person name="Ma J."/>
        </authorList>
    </citation>
    <scope>NUCLEOTIDE SEQUENCE [LARGE SCALE GENOMIC DNA]</scope>
    <source>
        <strain evidence="5">JCM 17810</strain>
    </source>
</reference>
<comment type="caution">
    <text evidence="4">The sequence shown here is derived from an EMBL/GenBank/DDBJ whole genome shotgun (WGS) entry which is preliminary data.</text>
</comment>
<organism evidence="4 5">
    <name type="scientific">Georgenia halophila</name>
    <dbReference type="NCBI Taxonomy" id="620889"/>
    <lineage>
        <taxon>Bacteria</taxon>
        <taxon>Bacillati</taxon>
        <taxon>Actinomycetota</taxon>
        <taxon>Actinomycetes</taxon>
        <taxon>Micrococcales</taxon>
        <taxon>Bogoriellaceae</taxon>
        <taxon>Georgenia</taxon>
    </lineage>
</organism>
<proteinExistence type="predicted"/>
<evidence type="ECO:0000313" key="4">
    <source>
        <dbReference type="EMBL" id="GAA4427483.1"/>
    </source>
</evidence>
<keyword evidence="2" id="KW-1133">Transmembrane helix</keyword>
<dbReference type="RefSeq" id="WP_345216833.1">
    <property type="nucleotide sequence ID" value="NZ_BAABGN010000011.1"/>
</dbReference>
<dbReference type="InterPro" id="IPR057893">
    <property type="entry name" value="LRV_2"/>
</dbReference>
<dbReference type="EMBL" id="BAABGN010000011">
    <property type="protein sequence ID" value="GAA4427483.1"/>
    <property type="molecule type" value="Genomic_DNA"/>
</dbReference>
<dbReference type="Pfam" id="PF25591">
    <property type="entry name" value="LRV_2"/>
    <property type="match status" value="1"/>
</dbReference>
<dbReference type="Proteomes" id="UP001500622">
    <property type="component" value="Unassembled WGS sequence"/>
</dbReference>
<name>A0ABP8LDB1_9MICO</name>
<feature type="domain" description="Leucine rich repeat variant" evidence="3">
    <location>
        <begin position="11"/>
        <end position="65"/>
    </location>
</feature>
<feature type="region of interest" description="Disordered" evidence="1">
    <location>
        <begin position="67"/>
        <end position="155"/>
    </location>
</feature>
<evidence type="ECO:0000256" key="2">
    <source>
        <dbReference type="SAM" id="Phobius"/>
    </source>
</evidence>
<evidence type="ECO:0000313" key="5">
    <source>
        <dbReference type="Proteomes" id="UP001500622"/>
    </source>
</evidence>
<feature type="transmembrane region" description="Helical" evidence="2">
    <location>
        <begin position="165"/>
        <end position="186"/>
    </location>
</feature>
<keyword evidence="5" id="KW-1185">Reference proteome</keyword>
<keyword evidence="2" id="KW-0472">Membrane</keyword>
<feature type="compositionally biased region" description="Low complexity" evidence="1">
    <location>
        <begin position="130"/>
        <end position="149"/>
    </location>
</feature>
<accession>A0ABP8LDB1</accession>